<sequence>MSVRTIFNKRSNYLIHNREVTISKAVAKQIEKDIGLTTDSLLGGFNIRKVEGIRNMNPRSPTDITGNKNFLGLGQHLPGGAPEMVINSIPTSATPILKLNVQ</sequence>
<gene>
    <name evidence="1" type="ORF">PSI14_17645</name>
</gene>
<dbReference type="EMBL" id="JAQRFN010000034">
    <property type="protein sequence ID" value="MDC9598603.1"/>
    <property type="molecule type" value="Genomic_DNA"/>
</dbReference>
<proteinExistence type="predicted"/>
<organism evidence="1 2">
    <name type="scientific">Xenorhabdus anantnagensis</name>
    <dbReference type="NCBI Taxonomy" id="3025875"/>
    <lineage>
        <taxon>Bacteria</taxon>
        <taxon>Pseudomonadati</taxon>
        <taxon>Pseudomonadota</taxon>
        <taxon>Gammaproteobacteria</taxon>
        <taxon>Enterobacterales</taxon>
        <taxon>Morganellaceae</taxon>
        <taxon>Xenorhabdus</taxon>
    </lineage>
</organism>
<name>A0ABT5LVY6_9GAMM</name>
<comment type="caution">
    <text evidence="1">The sequence shown here is derived from an EMBL/GenBank/DDBJ whole genome shotgun (WGS) entry which is preliminary data.</text>
</comment>
<dbReference type="RefSeq" id="WP_273577197.1">
    <property type="nucleotide sequence ID" value="NZ_JAQRFN010000034.1"/>
</dbReference>
<keyword evidence="2" id="KW-1185">Reference proteome</keyword>
<protein>
    <submittedName>
        <fullName evidence="1">Uncharacterized protein</fullName>
    </submittedName>
</protein>
<evidence type="ECO:0000313" key="2">
    <source>
        <dbReference type="Proteomes" id="UP001220225"/>
    </source>
</evidence>
<dbReference type="Proteomes" id="UP001220225">
    <property type="component" value="Unassembled WGS sequence"/>
</dbReference>
<reference evidence="1 2" key="1">
    <citation type="submission" date="2023-02" db="EMBL/GenBank/DDBJ databases">
        <title>Entomopathogenic bacteria.</title>
        <authorList>
            <person name="Machado R.A."/>
        </authorList>
    </citation>
    <scope>NUCLEOTIDE SEQUENCE [LARGE SCALE GENOMIC DNA]</scope>
    <source>
        <strain evidence="1 2">XENO-2</strain>
    </source>
</reference>
<evidence type="ECO:0000313" key="1">
    <source>
        <dbReference type="EMBL" id="MDC9598603.1"/>
    </source>
</evidence>
<accession>A0ABT5LVY6</accession>